<accession>A0AB38YCJ2</accession>
<evidence type="ECO:0000313" key="4">
    <source>
        <dbReference type="EMBL" id="WLD57037.1"/>
    </source>
</evidence>
<keyword evidence="1" id="KW-0175">Coiled coil</keyword>
<dbReference type="InterPro" id="IPR047650">
    <property type="entry name" value="Transpos_IS110"/>
</dbReference>
<dbReference type="RefSeq" id="WP_304994324.1">
    <property type="nucleotide sequence ID" value="NZ_CP101717.1"/>
</dbReference>
<dbReference type="GO" id="GO:0006313">
    <property type="term" value="P:DNA transposition"/>
    <property type="evidence" value="ECO:0007669"/>
    <property type="project" value="InterPro"/>
</dbReference>
<dbReference type="Pfam" id="PF02371">
    <property type="entry name" value="Transposase_20"/>
    <property type="match status" value="1"/>
</dbReference>
<feature type="domain" description="Transposase IS110-like N-terminal" evidence="2">
    <location>
        <begin position="15"/>
        <end position="166"/>
    </location>
</feature>
<dbReference type="Pfam" id="PF01548">
    <property type="entry name" value="DEDD_Tnp_IS110"/>
    <property type="match status" value="1"/>
</dbReference>
<dbReference type="AlphaFoldDB" id="A0AB38YCJ2"/>
<dbReference type="GO" id="GO:0004803">
    <property type="term" value="F:transposase activity"/>
    <property type="evidence" value="ECO:0007669"/>
    <property type="project" value="InterPro"/>
</dbReference>
<evidence type="ECO:0000259" key="3">
    <source>
        <dbReference type="Pfam" id="PF02371"/>
    </source>
</evidence>
<evidence type="ECO:0000313" key="5">
    <source>
        <dbReference type="EMBL" id="WLD57219.1"/>
    </source>
</evidence>
<evidence type="ECO:0000256" key="1">
    <source>
        <dbReference type="SAM" id="Coils"/>
    </source>
</evidence>
<feature type="domain" description="Transposase IS116/IS110/IS902 C-terminal" evidence="3">
    <location>
        <begin position="213"/>
        <end position="295"/>
    </location>
</feature>
<dbReference type="GO" id="GO:0003677">
    <property type="term" value="F:DNA binding"/>
    <property type="evidence" value="ECO:0007669"/>
    <property type="project" value="InterPro"/>
</dbReference>
<dbReference type="InterPro" id="IPR002525">
    <property type="entry name" value="Transp_IS110-like_N"/>
</dbReference>
<gene>
    <name evidence="4" type="ORF">NFC81_09900</name>
    <name evidence="5" type="ORF">NFC81_10860</name>
</gene>
<dbReference type="NCBIfam" id="NF033542">
    <property type="entry name" value="transpos_IS110"/>
    <property type="match status" value="1"/>
</dbReference>
<evidence type="ECO:0000259" key="2">
    <source>
        <dbReference type="Pfam" id="PF01548"/>
    </source>
</evidence>
<reference evidence="4" key="1">
    <citation type="submission" date="2022-07" db="EMBL/GenBank/DDBJ databases">
        <title>Complete genome sequence of Salinispirillum sp. LH10-3-1 capable of multiple carbohydrate inversion isolated from a soda lake.</title>
        <authorList>
            <person name="Liu J."/>
            <person name="Zhai Y."/>
            <person name="Zhang H."/>
            <person name="Yang H."/>
            <person name="Qu J."/>
            <person name="Li J."/>
        </authorList>
    </citation>
    <scope>NUCLEOTIDE SEQUENCE</scope>
    <source>
        <strain evidence="4">LH 10-3-1</strain>
    </source>
</reference>
<dbReference type="EMBL" id="CP101717">
    <property type="protein sequence ID" value="WLD57219.1"/>
    <property type="molecule type" value="Genomic_DNA"/>
</dbReference>
<sequence length="336" mass="37681">MLYVQGEWSEMVAYVGIDVSKSKIDLCWLRDATGKKVKTKVFKNSDFHLISQWLAKSIDMSPESVHITLEATGVYHEGLVYHLHEQGYRVFVANPGKANLFAKSHGMTHKTDKSDAKLLAKYGASEPANLHRWEPDPPEVRELKAISRRLHALEKDRQRETNRLESSQISGASLRVTDSIHAMIGKLDDEIERLKQDIDDRIKKDPVLATNHELLGSIKGIGGVMQRELVCLFARKRFCTAKQVAAYLGLIPRLWESGVLKGKTTLSKTGPSYLRAKLYMAAVAASQHNPDIKKQKNRLLAQGKSRMAALGAAMRKLVQICFGVIKNQQPYQPQAV</sequence>
<feature type="coiled-coil region" evidence="1">
    <location>
        <begin position="143"/>
        <end position="204"/>
    </location>
</feature>
<dbReference type="PANTHER" id="PTHR33055:SF3">
    <property type="entry name" value="PUTATIVE TRANSPOSASE FOR IS117-RELATED"/>
    <property type="match status" value="1"/>
</dbReference>
<organism evidence="4">
    <name type="scientific">Salinispirillum sp. LH 10-3-1</name>
    <dbReference type="NCBI Taxonomy" id="2952525"/>
    <lineage>
        <taxon>Bacteria</taxon>
        <taxon>Pseudomonadati</taxon>
        <taxon>Pseudomonadota</taxon>
        <taxon>Gammaproteobacteria</taxon>
        <taxon>Oceanospirillales</taxon>
        <taxon>Saccharospirillaceae</taxon>
        <taxon>Salinispirillum</taxon>
    </lineage>
</organism>
<dbReference type="EMBL" id="CP101717">
    <property type="protein sequence ID" value="WLD57037.1"/>
    <property type="molecule type" value="Genomic_DNA"/>
</dbReference>
<protein>
    <submittedName>
        <fullName evidence="4">IS110 family transposase</fullName>
    </submittedName>
</protein>
<dbReference type="InterPro" id="IPR003346">
    <property type="entry name" value="Transposase_20"/>
</dbReference>
<name>A0AB38YCJ2_9GAMM</name>
<dbReference type="PANTHER" id="PTHR33055">
    <property type="entry name" value="TRANSPOSASE FOR INSERTION SEQUENCE ELEMENT IS1111A"/>
    <property type="match status" value="1"/>
</dbReference>
<proteinExistence type="predicted"/>